<evidence type="ECO:0000256" key="7">
    <source>
        <dbReference type="PROSITE-ProRule" id="PRU01091"/>
    </source>
</evidence>
<evidence type="ECO:0000256" key="4">
    <source>
        <dbReference type="ARBA" id="ARBA00023125"/>
    </source>
</evidence>
<sequence>MGNLLYGYCSYDGILIGMNNGHSLLQWESVSIIRTRVYERRDIVIQYAVLIVDDDVKLVKLLQTYFEKEGCLVYSAANGLDALQVVREQKPDIMILDLMLPGLDGLDVCRRIRKDNDIPILMLTARDEEQDRLVGLEIGADDYVTKPFSPKEVVARAKAILRRTNKEVVRSGLIIAGKLMIDLERHQVTKAGLALELTPTEFKILELLAANAGRVYSRLQIVEQTQGHTFEGYERTIDAHIKNLRRKVEINPKEPQYIQTIYGIGYKFASETNE</sequence>
<evidence type="ECO:0000313" key="11">
    <source>
        <dbReference type="Proteomes" id="UP000004324"/>
    </source>
</evidence>
<evidence type="ECO:0000259" key="8">
    <source>
        <dbReference type="PROSITE" id="PS50110"/>
    </source>
</evidence>
<dbReference type="Gene3D" id="1.10.10.10">
    <property type="entry name" value="Winged helix-like DNA-binding domain superfamily/Winged helix DNA-binding domain"/>
    <property type="match status" value="1"/>
</dbReference>
<keyword evidence="2" id="KW-0902">Two-component regulatory system</keyword>
<dbReference type="SMART" id="SM00448">
    <property type="entry name" value="REC"/>
    <property type="match status" value="1"/>
</dbReference>
<dbReference type="AlphaFoldDB" id="I9L7C9"/>
<feature type="domain" description="Response regulatory" evidence="8">
    <location>
        <begin position="48"/>
        <end position="161"/>
    </location>
</feature>
<dbReference type="InterPro" id="IPR011006">
    <property type="entry name" value="CheY-like_superfamily"/>
</dbReference>
<dbReference type="RefSeq" id="WP_007937203.1">
    <property type="nucleotide sequence ID" value="NZ_AKVJ01000066.1"/>
</dbReference>
<evidence type="ECO:0000256" key="3">
    <source>
        <dbReference type="ARBA" id="ARBA00023015"/>
    </source>
</evidence>
<keyword evidence="4 7" id="KW-0238">DNA-binding</keyword>
<keyword evidence="1 6" id="KW-0597">Phosphoprotein</keyword>
<dbReference type="Pfam" id="PF00486">
    <property type="entry name" value="Trans_reg_C"/>
    <property type="match status" value="1"/>
</dbReference>
<evidence type="ECO:0000259" key="9">
    <source>
        <dbReference type="PROSITE" id="PS51755"/>
    </source>
</evidence>
<dbReference type="InterPro" id="IPR039420">
    <property type="entry name" value="WalR-like"/>
</dbReference>
<dbReference type="CDD" id="cd17574">
    <property type="entry name" value="REC_OmpR"/>
    <property type="match status" value="1"/>
</dbReference>
<dbReference type="GO" id="GO:0006355">
    <property type="term" value="P:regulation of DNA-templated transcription"/>
    <property type="evidence" value="ECO:0007669"/>
    <property type="project" value="InterPro"/>
</dbReference>
<dbReference type="InterPro" id="IPR001867">
    <property type="entry name" value="OmpR/PhoB-type_DNA-bd"/>
</dbReference>
<accession>I9L7C9</accession>
<dbReference type="Pfam" id="PF00072">
    <property type="entry name" value="Response_reg"/>
    <property type="match status" value="1"/>
</dbReference>
<dbReference type="InterPro" id="IPR036388">
    <property type="entry name" value="WH-like_DNA-bd_sf"/>
</dbReference>
<evidence type="ECO:0000256" key="6">
    <source>
        <dbReference type="PROSITE-ProRule" id="PRU00169"/>
    </source>
</evidence>
<evidence type="ECO:0000256" key="1">
    <source>
        <dbReference type="ARBA" id="ARBA00022553"/>
    </source>
</evidence>
<dbReference type="InterPro" id="IPR001789">
    <property type="entry name" value="Sig_transdc_resp-reg_receiver"/>
</dbReference>
<feature type="DNA-binding region" description="OmpR/PhoB-type" evidence="7">
    <location>
        <begin position="171"/>
        <end position="270"/>
    </location>
</feature>
<reference evidence="10 11" key="1">
    <citation type="journal article" date="2012" name="J. Bacteriol.">
        <title>Draft Genome Sequences for Two Metal-Reducing Pelosinus fermentans Strains Isolated from a Cr(VI)-Contaminated Site and for Type Strain R7.</title>
        <authorList>
            <person name="Brown S.D."/>
            <person name="Podar M."/>
            <person name="Klingeman D.M."/>
            <person name="Johnson C.M."/>
            <person name="Yang Z.K."/>
            <person name="Utturkar S.M."/>
            <person name="Land M.L."/>
            <person name="Mosher J.J."/>
            <person name="Hurt R.A.Jr."/>
            <person name="Phelps T.J."/>
            <person name="Palumbo A.V."/>
            <person name="Arkin A.P."/>
            <person name="Hazen T.C."/>
            <person name="Elias D.A."/>
        </authorList>
    </citation>
    <scope>NUCLEOTIDE SEQUENCE [LARGE SCALE GENOMIC DNA]</scope>
    <source>
        <strain evidence="10 11">B4</strain>
    </source>
</reference>
<organism evidence="10 11">
    <name type="scientific">Pelosinus fermentans B4</name>
    <dbReference type="NCBI Taxonomy" id="1149862"/>
    <lineage>
        <taxon>Bacteria</taxon>
        <taxon>Bacillati</taxon>
        <taxon>Bacillota</taxon>
        <taxon>Negativicutes</taxon>
        <taxon>Selenomonadales</taxon>
        <taxon>Sporomusaceae</taxon>
        <taxon>Pelosinus</taxon>
    </lineage>
</organism>
<proteinExistence type="predicted"/>
<dbReference type="PATRIC" id="fig|1149862.3.peg.3792"/>
<dbReference type="SUPFAM" id="SSF52172">
    <property type="entry name" value="CheY-like"/>
    <property type="match status" value="1"/>
</dbReference>
<dbReference type="PANTHER" id="PTHR48111">
    <property type="entry name" value="REGULATOR OF RPOS"/>
    <property type="match status" value="1"/>
</dbReference>
<evidence type="ECO:0000313" key="10">
    <source>
        <dbReference type="EMBL" id="EIW16279.1"/>
    </source>
</evidence>
<dbReference type="FunFam" id="3.40.50.2300:FF:000001">
    <property type="entry name" value="DNA-binding response regulator PhoB"/>
    <property type="match status" value="1"/>
</dbReference>
<evidence type="ECO:0000256" key="5">
    <source>
        <dbReference type="ARBA" id="ARBA00023163"/>
    </source>
</evidence>
<dbReference type="Gene3D" id="6.10.250.690">
    <property type="match status" value="1"/>
</dbReference>
<protein>
    <submittedName>
        <fullName evidence="10">Response regulator receiver</fullName>
    </submittedName>
</protein>
<keyword evidence="5" id="KW-0804">Transcription</keyword>
<feature type="modified residue" description="4-aspartylphosphate" evidence="6">
    <location>
        <position position="97"/>
    </location>
</feature>
<keyword evidence="11" id="KW-1185">Reference proteome</keyword>
<dbReference type="CDD" id="cd00383">
    <property type="entry name" value="trans_reg_C"/>
    <property type="match status" value="1"/>
</dbReference>
<dbReference type="EMBL" id="AKVJ01000066">
    <property type="protein sequence ID" value="EIW16279.1"/>
    <property type="molecule type" value="Genomic_DNA"/>
</dbReference>
<dbReference type="GO" id="GO:0000156">
    <property type="term" value="F:phosphorelay response regulator activity"/>
    <property type="evidence" value="ECO:0007669"/>
    <property type="project" value="TreeGrafter"/>
</dbReference>
<dbReference type="Gene3D" id="3.40.50.2300">
    <property type="match status" value="1"/>
</dbReference>
<dbReference type="GO" id="GO:0032993">
    <property type="term" value="C:protein-DNA complex"/>
    <property type="evidence" value="ECO:0007669"/>
    <property type="project" value="TreeGrafter"/>
</dbReference>
<feature type="domain" description="OmpR/PhoB-type" evidence="9">
    <location>
        <begin position="171"/>
        <end position="270"/>
    </location>
</feature>
<gene>
    <name evidence="10" type="ORF">FB4_0790</name>
</gene>
<comment type="caution">
    <text evidence="10">The sequence shown here is derived from an EMBL/GenBank/DDBJ whole genome shotgun (WGS) entry which is preliminary data.</text>
</comment>
<dbReference type="FunFam" id="1.10.10.10:FF:000018">
    <property type="entry name" value="DNA-binding response regulator ResD"/>
    <property type="match status" value="1"/>
</dbReference>
<dbReference type="PROSITE" id="PS51755">
    <property type="entry name" value="OMPR_PHOB"/>
    <property type="match status" value="1"/>
</dbReference>
<dbReference type="PROSITE" id="PS50110">
    <property type="entry name" value="RESPONSE_REGULATORY"/>
    <property type="match status" value="1"/>
</dbReference>
<name>I9L7C9_9FIRM</name>
<evidence type="ECO:0000256" key="2">
    <source>
        <dbReference type="ARBA" id="ARBA00023012"/>
    </source>
</evidence>
<dbReference type="OrthoDB" id="25887at2"/>
<dbReference type="GO" id="GO:0000976">
    <property type="term" value="F:transcription cis-regulatory region binding"/>
    <property type="evidence" value="ECO:0007669"/>
    <property type="project" value="TreeGrafter"/>
</dbReference>
<dbReference type="GO" id="GO:0005829">
    <property type="term" value="C:cytosol"/>
    <property type="evidence" value="ECO:0007669"/>
    <property type="project" value="TreeGrafter"/>
</dbReference>
<dbReference type="SMART" id="SM00862">
    <property type="entry name" value="Trans_reg_C"/>
    <property type="match status" value="1"/>
</dbReference>
<dbReference type="PANTHER" id="PTHR48111:SF1">
    <property type="entry name" value="TWO-COMPONENT RESPONSE REGULATOR ORR33"/>
    <property type="match status" value="1"/>
</dbReference>
<keyword evidence="3" id="KW-0805">Transcription regulation</keyword>
<dbReference type="InterPro" id="IPR016032">
    <property type="entry name" value="Sig_transdc_resp-reg_C-effctor"/>
</dbReference>
<dbReference type="SUPFAM" id="SSF46894">
    <property type="entry name" value="C-terminal effector domain of the bipartite response regulators"/>
    <property type="match status" value="1"/>
</dbReference>
<dbReference type="Proteomes" id="UP000004324">
    <property type="component" value="Unassembled WGS sequence"/>
</dbReference>